<sequence>MAQGTTYQPNTTRSHWSGANSDKDDHLELYTGIVDSRFQYTQIFQGLSAQRSTESRSNTIRLDRLNGSKVKGRKAGEAIESQRVTSDKMNITVECMMYIRNPIDWMDDWTAPDFLTDIGRDNGTEFGLAYDEAHLIRLIKARNWVAPAHLAVSFKDGMHVEVALKAATTTADLEANAEALVYAHGVLVEELTNRHVPLMDMITAVTPKVFGELLHHPKLINKDYVASNGDFAGRRIVEVNGLPIVQMTAFPKTVGTNHILSTETNGNAFDVTADDVKGEMIIFSKALSLVTVTAQAFVSDFWKDKAEMCNVLDCFTMFTVDIRRADTVGVALITRTP</sequence>
<dbReference type="KEGG" id="vg:22112170"/>
<proteinExistence type="predicted"/>
<name>A0A075DXB9_9CAUD</name>
<dbReference type="GeneID" id="22112170"/>
<gene>
    <name evidence="2" type="ORF">vB_AbaP_Acibel007_38</name>
</gene>
<evidence type="ECO:0000256" key="1">
    <source>
        <dbReference type="SAM" id="MobiDB-lite"/>
    </source>
</evidence>
<organism evidence="2 3">
    <name type="scientific">Acinetobacter phage vB_AbaP_Acibel007</name>
    <dbReference type="NCBI Taxonomy" id="1481187"/>
    <lineage>
        <taxon>Viruses</taxon>
        <taxon>Duplodnaviria</taxon>
        <taxon>Heunggongvirae</taxon>
        <taxon>Uroviricota</taxon>
        <taxon>Caudoviricetes</taxon>
        <taxon>Autographivirales</taxon>
        <taxon>Autoscriptoviridae</taxon>
        <taxon>Beijerinckvirinae</taxon>
        <taxon>Daemvirus</taxon>
        <taxon>Daemvirus acibel007</taxon>
    </lineage>
</organism>
<feature type="compositionally biased region" description="Polar residues" evidence="1">
    <location>
        <begin position="1"/>
        <end position="20"/>
    </location>
</feature>
<reference evidence="2 3" key="1">
    <citation type="journal article" date="2014" name="PLoS ONE">
        <title>Characterization of Newly Isolated Lytic Bacteriophages Active against Acinetobacter baumannii.</title>
        <authorList>
            <person name="Merabishvili M."/>
            <person name="Vandenheuvel D."/>
            <person name="Kropinski A.M."/>
            <person name="Mast J."/>
            <person name="De Vos D."/>
            <person name="Verbeken G."/>
            <person name="Noben J.P."/>
            <person name="Lavigne R."/>
            <person name="Vaneechoutte M."/>
            <person name="Pirnay J.P."/>
        </authorList>
    </citation>
    <scope>NUCLEOTIDE SEQUENCE [LARGE SCALE GENOMIC DNA]</scope>
</reference>
<dbReference type="OrthoDB" id="10107at10239"/>
<dbReference type="RefSeq" id="YP_009103249.1">
    <property type="nucleotide sequence ID" value="NC_025457.1"/>
</dbReference>
<dbReference type="Proteomes" id="UP000028860">
    <property type="component" value="Segment"/>
</dbReference>
<evidence type="ECO:0000313" key="3">
    <source>
        <dbReference type="Proteomes" id="UP000028860"/>
    </source>
</evidence>
<evidence type="ECO:0000313" key="2">
    <source>
        <dbReference type="EMBL" id="AHY26809.1"/>
    </source>
</evidence>
<accession>A0A075DXB9</accession>
<dbReference type="EMBL" id="KJ473423">
    <property type="protein sequence ID" value="AHY26809.1"/>
    <property type="molecule type" value="Genomic_DNA"/>
</dbReference>
<keyword evidence="3" id="KW-1185">Reference proteome</keyword>
<protein>
    <submittedName>
        <fullName evidence="2">Capsid protein</fullName>
    </submittedName>
</protein>
<feature type="region of interest" description="Disordered" evidence="1">
    <location>
        <begin position="1"/>
        <end position="21"/>
    </location>
</feature>